<sequence>MLYIHSIANSNNIQVPSFDTVITSNMYIIKSYKDMFFC</sequence>
<proteinExistence type="predicted"/>
<dbReference type="EMBL" id="CP002872">
    <property type="protein sequence ID" value="AEI35820.1"/>
    <property type="molecule type" value="Genomic_DNA"/>
</dbReference>
<organism evidence="1 2">
    <name type="scientific">Francisella salina</name>
    <dbReference type="NCBI Taxonomy" id="573569"/>
    <lineage>
        <taxon>Bacteria</taxon>
        <taxon>Pseudomonadati</taxon>
        <taxon>Pseudomonadota</taxon>
        <taxon>Gammaproteobacteria</taxon>
        <taxon>Thiotrichales</taxon>
        <taxon>Francisellaceae</taxon>
        <taxon>Francisella</taxon>
    </lineage>
</organism>
<dbReference type="Proteomes" id="UP000000490">
    <property type="component" value="Chromosome"/>
</dbReference>
<reference evidence="1" key="1">
    <citation type="submission" date="2011-05" db="EMBL/GenBank/DDBJ databases">
        <authorList>
            <person name="Kuske C.R."/>
            <person name="Challacombe J.F."/>
            <person name="Siddaramappa S."/>
            <person name="Petersen J.M."/>
            <person name="Bruce D.C."/>
        </authorList>
    </citation>
    <scope>NUCLEOTIDE SEQUENCE</scope>
    <source>
        <strain evidence="1">TX077308</strain>
    </source>
</reference>
<evidence type="ECO:0000313" key="1">
    <source>
        <dbReference type="EMBL" id="AEI35820.1"/>
    </source>
</evidence>
<accession>A0ABM5M9C6</accession>
<evidence type="ECO:0000313" key="2">
    <source>
        <dbReference type="Proteomes" id="UP000000490"/>
    </source>
</evidence>
<protein>
    <submittedName>
        <fullName evidence="1">Uncharacterized protein</fullName>
    </submittedName>
</protein>
<keyword evidence="2" id="KW-1185">Reference proteome</keyword>
<gene>
    <name evidence="1" type="ordered locus">F7308_0893</name>
</gene>
<name>A0ABM5M9C6_FRAST</name>